<name>R4YP25_OLEAN</name>
<evidence type="ECO:0000259" key="1">
    <source>
        <dbReference type="Pfam" id="PF20093"/>
    </source>
</evidence>
<reference evidence="2 3" key="1">
    <citation type="journal article" date="2013" name="Nat. Commun.">
        <title>Genome sequence and functional genomic analysis of the oil-degrading bacterium Oleispira antarctica.</title>
        <authorList>
            <person name="Kube M."/>
            <person name="Chernikova T.N."/>
            <person name="Al-Ramahi Y."/>
            <person name="Beloqui A."/>
            <person name="Lopez-Cortez N."/>
            <person name="Guazzaroni M.E."/>
            <person name="Heipieper H.J."/>
            <person name="Klages S."/>
            <person name="Kotsyurbenko O.R."/>
            <person name="Langer I."/>
            <person name="Nechitaylo T.Y."/>
            <person name="Lunsdorf H."/>
            <person name="Fernandez M."/>
            <person name="Juarez S."/>
            <person name="Ciordia S."/>
            <person name="Singer A."/>
            <person name="Kagan O."/>
            <person name="Egorova O."/>
            <person name="Petit P.A."/>
            <person name="Stogios P."/>
            <person name="Kim Y."/>
            <person name="Tchigvintsev A."/>
            <person name="Flick R."/>
            <person name="Denaro R."/>
            <person name="Genovese M."/>
            <person name="Albar J.P."/>
            <person name="Reva O.N."/>
            <person name="Martinez-Gomariz M."/>
            <person name="Tran H."/>
            <person name="Ferrer M."/>
            <person name="Savchenko A."/>
            <person name="Yakunin A.F."/>
            <person name="Yakimov M.M."/>
            <person name="Golyshina O.V."/>
            <person name="Reinhardt R."/>
            <person name="Golyshin P.N."/>
        </authorList>
    </citation>
    <scope>NUCLEOTIDE SEQUENCE [LARGE SCALE GENOMIC DNA]</scope>
</reference>
<sequence length="159" mass="17245">MQPLNQTQKITEQQVSQPAAHIVIGQIKEIINDQVIVSYDRNLLPRSQPALATVAISAADITRQVALMFTEQGQPIVMGFLTPVSSATSRTVEQSNQMAFDIIQDGEHCQIQASKSITLQCGDSCITLNNQGEIAINGENITSKARKKNNILGGTINLN</sequence>
<feature type="domain" description="DUF6484" evidence="1">
    <location>
        <begin position="24"/>
        <end position="81"/>
    </location>
</feature>
<accession>R4YP25</accession>
<dbReference type="KEGG" id="oai:OLEAN_C26110"/>
<dbReference type="AlphaFoldDB" id="R4YP25"/>
<dbReference type="Proteomes" id="UP000032749">
    <property type="component" value="Chromosome"/>
</dbReference>
<dbReference type="STRING" id="698738.OLEAN_C26110"/>
<gene>
    <name evidence="2" type="ORF">OLEAN_C26110</name>
</gene>
<dbReference type="HOGENOM" id="CLU_112468_0_0_6"/>
<dbReference type="InterPro" id="IPR045506">
    <property type="entry name" value="DUF6484"/>
</dbReference>
<proteinExistence type="predicted"/>
<evidence type="ECO:0000313" key="3">
    <source>
        <dbReference type="Proteomes" id="UP000032749"/>
    </source>
</evidence>
<keyword evidence="3" id="KW-1185">Reference proteome</keyword>
<dbReference type="Pfam" id="PF20093">
    <property type="entry name" value="DUF6484"/>
    <property type="match status" value="1"/>
</dbReference>
<dbReference type="EMBL" id="FO203512">
    <property type="protein sequence ID" value="CCK76787.1"/>
    <property type="molecule type" value="Genomic_DNA"/>
</dbReference>
<protein>
    <recommendedName>
        <fullName evidence="1">DUF6484 domain-containing protein</fullName>
    </recommendedName>
</protein>
<evidence type="ECO:0000313" key="2">
    <source>
        <dbReference type="EMBL" id="CCK76787.1"/>
    </source>
</evidence>
<organism evidence="2 3">
    <name type="scientific">Oleispira antarctica RB-8</name>
    <dbReference type="NCBI Taxonomy" id="698738"/>
    <lineage>
        <taxon>Bacteria</taxon>
        <taxon>Pseudomonadati</taxon>
        <taxon>Pseudomonadota</taxon>
        <taxon>Gammaproteobacteria</taxon>
        <taxon>Oceanospirillales</taxon>
        <taxon>Oceanospirillaceae</taxon>
        <taxon>Oleispira</taxon>
    </lineage>
</organism>